<organism evidence="2 3">
    <name type="scientific">Porphyromonas catoniae F0037</name>
    <dbReference type="NCBI Taxonomy" id="1127696"/>
    <lineage>
        <taxon>Bacteria</taxon>
        <taxon>Pseudomonadati</taxon>
        <taxon>Bacteroidota</taxon>
        <taxon>Bacteroidia</taxon>
        <taxon>Bacteroidales</taxon>
        <taxon>Porphyromonadaceae</taxon>
        <taxon>Porphyromonas</taxon>
    </lineage>
</organism>
<keyword evidence="1" id="KW-1133">Transmembrane helix</keyword>
<evidence type="ECO:0000313" key="3">
    <source>
        <dbReference type="Proteomes" id="UP000010408"/>
    </source>
</evidence>
<evidence type="ECO:0000313" key="2">
    <source>
        <dbReference type="EMBL" id="EKY00404.1"/>
    </source>
</evidence>
<comment type="caution">
    <text evidence="2">The sequence shown here is derived from an EMBL/GenBank/DDBJ whole genome shotgun (WGS) entry which is preliminary data.</text>
</comment>
<keyword evidence="1" id="KW-0812">Transmembrane</keyword>
<reference evidence="2 3" key="1">
    <citation type="submission" date="2012-05" db="EMBL/GenBank/DDBJ databases">
        <authorList>
            <person name="Weinstock G."/>
            <person name="Sodergren E."/>
            <person name="Lobos E.A."/>
            <person name="Fulton L."/>
            <person name="Fulton R."/>
            <person name="Courtney L."/>
            <person name="Fronick C."/>
            <person name="O'Laughlin M."/>
            <person name="Godfrey J."/>
            <person name="Wilson R.M."/>
            <person name="Miner T."/>
            <person name="Farmer C."/>
            <person name="Delehaunty K."/>
            <person name="Cordes M."/>
            <person name="Minx P."/>
            <person name="Tomlinson C."/>
            <person name="Chen J."/>
            <person name="Wollam A."/>
            <person name="Pepin K.H."/>
            <person name="Bhonagiri V."/>
            <person name="Zhang X."/>
            <person name="Suruliraj S."/>
            <person name="Warren W."/>
            <person name="Mitreva M."/>
            <person name="Mardis E.R."/>
            <person name="Wilson R.K."/>
        </authorList>
    </citation>
    <scope>NUCLEOTIDE SEQUENCE [LARGE SCALE GENOMIC DNA]</scope>
    <source>
        <strain evidence="2 3">F0037</strain>
    </source>
</reference>
<name>L1NA79_9PORP</name>
<feature type="transmembrane region" description="Helical" evidence="1">
    <location>
        <begin position="132"/>
        <end position="156"/>
    </location>
</feature>
<evidence type="ECO:0000256" key="1">
    <source>
        <dbReference type="SAM" id="Phobius"/>
    </source>
</evidence>
<dbReference type="PATRIC" id="fig|1127696.3.peg.1577"/>
<dbReference type="Pfam" id="PF04246">
    <property type="entry name" value="RseC_MucC"/>
    <property type="match status" value="1"/>
</dbReference>
<dbReference type="AlphaFoldDB" id="L1NA79"/>
<protein>
    <submittedName>
        <fullName evidence="2">Positive regulator of sigma(E), RseC/MucC</fullName>
    </submittedName>
</protein>
<dbReference type="Proteomes" id="UP000010408">
    <property type="component" value="Unassembled WGS sequence"/>
</dbReference>
<keyword evidence="1" id="KW-0472">Membrane</keyword>
<sequence length="173" mass="19291">MPYVVWDVLIWTDNYSPSPFKVSPLMNGKNTGSERREGIVAEVHPDEVVVRIQQLSACSGCHAKDFCTTADCKDRLIRVQTHGIHYEVGQAVIIEGKDSVGRWAILLAFVLPLFLIPFMLGVGQEVLHWGEWASALLALVALVLYFLILFALTPILSRTLALEVRPLNPSDTY</sequence>
<gene>
    <name evidence="2" type="ORF">HMPREF9134_01738</name>
</gene>
<accession>L1NA79</accession>
<proteinExistence type="predicted"/>
<dbReference type="STRING" id="1127696.HMPREF9134_01738"/>
<feature type="transmembrane region" description="Helical" evidence="1">
    <location>
        <begin position="103"/>
        <end position="120"/>
    </location>
</feature>
<dbReference type="EMBL" id="AMEQ01000040">
    <property type="protein sequence ID" value="EKY00404.1"/>
    <property type="molecule type" value="Genomic_DNA"/>
</dbReference>
<dbReference type="eggNOG" id="COG3086">
    <property type="taxonomic scope" value="Bacteria"/>
</dbReference>
<dbReference type="HOGENOM" id="CLU_125969_0_0_10"/>